<evidence type="ECO:0000313" key="5">
    <source>
        <dbReference type="Proteomes" id="UP000199650"/>
    </source>
</evidence>
<dbReference type="GO" id="GO:0005737">
    <property type="term" value="C:cytoplasm"/>
    <property type="evidence" value="ECO:0007669"/>
    <property type="project" value="TreeGrafter"/>
</dbReference>
<evidence type="ECO:0000256" key="3">
    <source>
        <dbReference type="ARBA" id="ARBA00030757"/>
    </source>
</evidence>
<dbReference type="PANTHER" id="PTHR11579:SF18">
    <property type="entry name" value="PROTEIN-L-ISOASPARTATE O-METHYLTRANSFERASE"/>
    <property type="match status" value="1"/>
</dbReference>
<dbReference type="OrthoDB" id="9798496at2"/>
<accession>A0A1I0NXK9</accession>
<evidence type="ECO:0000313" key="4">
    <source>
        <dbReference type="EMBL" id="SEW06286.1"/>
    </source>
</evidence>
<reference evidence="4 5" key="1">
    <citation type="submission" date="2016-10" db="EMBL/GenBank/DDBJ databases">
        <authorList>
            <person name="de Groot N.N."/>
        </authorList>
    </citation>
    <scope>NUCLEOTIDE SEQUENCE [LARGE SCALE GENOMIC DNA]</scope>
    <source>
        <strain evidence="4 5">DSM 29439</strain>
    </source>
</reference>
<proteinExistence type="inferred from homology"/>
<dbReference type="Proteomes" id="UP000199650">
    <property type="component" value="Unassembled WGS sequence"/>
</dbReference>
<dbReference type="EMBL" id="FOJB01000001">
    <property type="protein sequence ID" value="SEW06286.1"/>
    <property type="molecule type" value="Genomic_DNA"/>
</dbReference>
<keyword evidence="5" id="KW-1185">Reference proteome</keyword>
<dbReference type="STRING" id="1173584.SAMN05444851_1165"/>
<keyword evidence="4" id="KW-0489">Methyltransferase</keyword>
<dbReference type="RefSeq" id="WP_091429068.1">
    <property type="nucleotide sequence ID" value="NZ_FOJB01000001.1"/>
</dbReference>
<comment type="similarity">
    <text evidence="1">Belongs to the methyltransferase superfamily. L-isoaspartyl/D-aspartyl protein methyltransferase family.</text>
</comment>
<gene>
    <name evidence="4" type="ORF">SAMN05444851_1165</name>
</gene>
<dbReference type="Pfam" id="PF01135">
    <property type="entry name" value="PCMT"/>
    <property type="match status" value="1"/>
</dbReference>
<evidence type="ECO:0000256" key="1">
    <source>
        <dbReference type="ARBA" id="ARBA00005369"/>
    </source>
</evidence>
<dbReference type="PANTHER" id="PTHR11579">
    <property type="entry name" value="PROTEIN-L-ISOASPARTATE O-METHYLTRANSFERASE"/>
    <property type="match status" value="1"/>
</dbReference>
<dbReference type="CDD" id="cd02440">
    <property type="entry name" value="AdoMet_MTases"/>
    <property type="match status" value="1"/>
</dbReference>
<evidence type="ECO:0000256" key="2">
    <source>
        <dbReference type="ARBA" id="ARBA00013346"/>
    </source>
</evidence>
<dbReference type="InterPro" id="IPR000682">
    <property type="entry name" value="PCMT"/>
</dbReference>
<dbReference type="SUPFAM" id="SSF53335">
    <property type="entry name" value="S-adenosyl-L-methionine-dependent methyltransferases"/>
    <property type="match status" value="1"/>
</dbReference>
<organism evidence="4 5">
    <name type="scientific">Aliiroseovarius sediminilitoris</name>
    <dbReference type="NCBI Taxonomy" id="1173584"/>
    <lineage>
        <taxon>Bacteria</taxon>
        <taxon>Pseudomonadati</taxon>
        <taxon>Pseudomonadota</taxon>
        <taxon>Alphaproteobacteria</taxon>
        <taxon>Rhodobacterales</taxon>
        <taxon>Paracoccaceae</taxon>
        <taxon>Aliiroseovarius</taxon>
    </lineage>
</organism>
<name>A0A1I0NXK9_9RHOB</name>
<dbReference type="Gene3D" id="3.40.50.150">
    <property type="entry name" value="Vaccinia Virus protein VP39"/>
    <property type="match status" value="1"/>
</dbReference>
<dbReference type="GO" id="GO:0032259">
    <property type="term" value="P:methylation"/>
    <property type="evidence" value="ECO:0007669"/>
    <property type="project" value="UniProtKB-KW"/>
</dbReference>
<protein>
    <recommendedName>
        <fullName evidence="2">Protein-L-isoaspartate O-methyltransferase</fullName>
    </recommendedName>
    <alternativeName>
        <fullName evidence="3">Protein L-isoaspartyl methyltransferase</fullName>
    </alternativeName>
</protein>
<dbReference type="InterPro" id="IPR029063">
    <property type="entry name" value="SAM-dependent_MTases_sf"/>
</dbReference>
<dbReference type="GO" id="GO:0004719">
    <property type="term" value="F:protein-L-isoaspartate (D-aspartate) O-methyltransferase activity"/>
    <property type="evidence" value="ECO:0007669"/>
    <property type="project" value="InterPro"/>
</dbReference>
<sequence length="217" mass="23356">MTDFAMRRTMMVDTQVRPSDVTKFPIIEAMLSVPREDYVPDAKREAAYVGENIPLEGGRVMLEPRTLAKMLDAVDIQSDELVLDLGCGFGYSSAIIARLADFVVAVEEDETMAAEAQANLSEHGADNVAVIAGPLTEGNAKNGPYDVVLIQGAVEAVPSAITDQLKDGGRICCIFAEGMLGTVKVGYKIDGNVVWRHSFSAGAPVIDGFKKTREFVL</sequence>
<keyword evidence="4" id="KW-0808">Transferase</keyword>
<dbReference type="AlphaFoldDB" id="A0A1I0NXK9"/>